<dbReference type="InterPro" id="IPR015867">
    <property type="entry name" value="N-reg_PII/ATP_PRibTrfase_C"/>
</dbReference>
<protein>
    <submittedName>
        <fullName evidence="2">Uncharacterized protein</fullName>
    </submittedName>
</protein>
<evidence type="ECO:0000313" key="2">
    <source>
        <dbReference type="EMBL" id="KXZ71818.1"/>
    </source>
</evidence>
<evidence type="ECO:0000313" key="3">
    <source>
        <dbReference type="Proteomes" id="UP000075544"/>
    </source>
</evidence>
<dbReference type="SUPFAM" id="SSF54913">
    <property type="entry name" value="GlnB-like"/>
    <property type="match status" value="1"/>
</dbReference>
<proteinExistence type="inferred from homology"/>
<dbReference type="PATRIC" id="fig|52133.19.peg.990"/>
<evidence type="ECO:0000256" key="1">
    <source>
        <dbReference type="ARBA" id="ARBA00010554"/>
    </source>
</evidence>
<dbReference type="Proteomes" id="UP000075544">
    <property type="component" value="Unassembled WGS sequence"/>
</dbReference>
<dbReference type="RefSeq" id="WP_061397908.1">
    <property type="nucleotide sequence ID" value="NZ_CAXGOK010000068.1"/>
</dbReference>
<sequence>MNGFLITFYTAQNRTYQGQPMNEWLFSVAKKMNLRGATMLSAVEGLDHHGQLHSGHFFELADRPVQVQFAVTEDQAKELLDYLNSKEISLFYVKAPIEFGFVGQSENEI</sequence>
<organism evidence="2 3">
    <name type="scientific">Acinetobacter venetianus</name>
    <dbReference type="NCBI Taxonomy" id="52133"/>
    <lineage>
        <taxon>Bacteria</taxon>
        <taxon>Pseudomonadati</taxon>
        <taxon>Pseudomonadota</taxon>
        <taxon>Gammaproteobacteria</taxon>
        <taxon>Moraxellales</taxon>
        <taxon>Moraxellaceae</taxon>
        <taxon>Acinetobacter</taxon>
    </lineage>
</organism>
<name>A0A137XNQ6_9GAMM</name>
<dbReference type="Pfam" id="PF02641">
    <property type="entry name" value="DUF190"/>
    <property type="match status" value="1"/>
</dbReference>
<accession>A0A150HXI2</accession>
<dbReference type="EMBL" id="JRHX01000032">
    <property type="protein sequence ID" value="KXZ71818.1"/>
    <property type="molecule type" value="Genomic_DNA"/>
</dbReference>
<dbReference type="InterPro" id="IPR003793">
    <property type="entry name" value="UPF0166"/>
</dbReference>
<accession>A0A137XNQ6</accession>
<reference evidence="2 3" key="1">
    <citation type="journal article" date="2016" name="Sci. Rep.">
        <title>Genomic and phenotypic characterization of the species Acinetobacter venetianus.</title>
        <authorList>
            <person name="Fondi M."/>
            <person name="Maida I."/>
            <person name="Perrin E."/>
            <person name="Orlandini V."/>
            <person name="La Torre L."/>
            <person name="Bosi E."/>
            <person name="Negroni A."/>
            <person name="Zanaroli G."/>
            <person name="Fava F."/>
            <person name="Decorosi F."/>
            <person name="Giovannetti L."/>
            <person name="Viti C."/>
            <person name="Vaneechoutte M."/>
            <person name="Dijkshoorn L."/>
            <person name="Fani R."/>
        </authorList>
    </citation>
    <scope>NUCLEOTIDE SEQUENCE [LARGE SCALE GENOMIC DNA]</scope>
    <source>
        <strain evidence="2 3">LUH13518</strain>
    </source>
</reference>
<dbReference type="InterPro" id="IPR011322">
    <property type="entry name" value="N-reg_PII-like_a/b"/>
</dbReference>
<dbReference type="Gene3D" id="3.30.70.120">
    <property type="match status" value="1"/>
</dbReference>
<dbReference type="AlphaFoldDB" id="A0A137XNQ6"/>
<comment type="caution">
    <text evidence="2">The sequence shown here is derived from an EMBL/GenBank/DDBJ whole genome shotgun (WGS) entry which is preliminary data.</text>
</comment>
<comment type="similarity">
    <text evidence="1">Belongs to the UPF0166 family.</text>
</comment>
<gene>
    <name evidence="2" type="ORF">AVENLUH13518_00964</name>
</gene>